<dbReference type="AlphaFoldDB" id="A0A8J3IXG6"/>
<dbReference type="Proteomes" id="UP000597444">
    <property type="component" value="Unassembled WGS sequence"/>
</dbReference>
<proteinExistence type="predicted"/>
<accession>A0A8J3IXG6</accession>
<comment type="caution">
    <text evidence="1">The sequence shown here is derived from an EMBL/GenBank/DDBJ whole genome shotgun (WGS) entry which is preliminary data.</text>
</comment>
<gene>
    <name evidence="1" type="ORF">KSF_103280</name>
</gene>
<dbReference type="EMBL" id="BNJK01000002">
    <property type="protein sequence ID" value="GHP00281.1"/>
    <property type="molecule type" value="Genomic_DNA"/>
</dbReference>
<sequence>MPRELERMRTFLANGLTQTAACWSDVKLGYAWVRRAAHILTNDENQTSA</sequence>
<organism evidence="1 2">
    <name type="scientific">Reticulibacter mediterranei</name>
    <dbReference type="NCBI Taxonomy" id="2778369"/>
    <lineage>
        <taxon>Bacteria</taxon>
        <taxon>Bacillati</taxon>
        <taxon>Chloroflexota</taxon>
        <taxon>Ktedonobacteria</taxon>
        <taxon>Ktedonobacterales</taxon>
        <taxon>Reticulibacteraceae</taxon>
        <taxon>Reticulibacter</taxon>
    </lineage>
</organism>
<evidence type="ECO:0000313" key="1">
    <source>
        <dbReference type="EMBL" id="GHP00281.1"/>
    </source>
</evidence>
<name>A0A8J3IXG6_9CHLR</name>
<keyword evidence="2" id="KW-1185">Reference proteome</keyword>
<evidence type="ECO:0000313" key="2">
    <source>
        <dbReference type="Proteomes" id="UP000597444"/>
    </source>
</evidence>
<reference evidence="1" key="1">
    <citation type="submission" date="2020-10" db="EMBL/GenBank/DDBJ databases">
        <title>Taxonomic study of unclassified bacteria belonging to the class Ktedonobacteria.</title>
        <authorList>
            <person name="Yabe S."/>
            <person name="Wang C.M."/>
            <person name="Zheng Y."/>
            <person name="Sakai Y."/>
            <person name="Cavaletti L."/>
            <person name="Monciardini P."/>
            <person name="Donadio S."/>
        </authorList>
    </citation>
    <scope>NUCLEOTIDE SEQUENCE</scope>
    <source>
        <strain evidence="1">ID150040</strain>
    </source>
</reference>
<protein>
    <submittedName>
        <fullName evidence="1">Uncharacterized protein</fullName>
    </submittedName>
</protein>